<keyword evidence="5 9" id="KW-0812">Transmembrane</keyword>
<evidence type="ECO:0000256" key="6">
    <source>
        <dbReference type="ARBA" id="ARBA00022748"/>
    </source>
</evidence>
<dbReference type="Proteomes" id="UP000177583">
    <property type="component" value="Unassembled WGS sequence"/>
</dbReference>
<evidence type="ECO:0000256" key="4">
    <source>
        <dbReference type="ARBA" id="ARBA00016463"/>
    </source>
</evidence>
<evidence type="ECO:0000256" key="8">
    <source>
        <dbReference type="ARBA" id="ARBA00023136"/>
    </source>
</evidence>
<evidence type="ECO:0000256" key="1">
    <source>
        <dbReference type="ARBA" id="ARBA00002442"/>
    </source>
</evidence>
<dbReference type="GO" id="GO:0020037">
    <property type="term" value="F:heme binding"/>
    <property type="evidence" value="ECO:0007669"/>
    <property type="project" value="InterPro"/>
</dbReference>
<feature type="transmembrane region" description="Helical" evidence="9">
    <location>
        <begin position="73"/>
        <end position="97"/>
    </location>
</feature>
<gene>
    <name evidence="11" type="ORF">A2557_13620</name>
</gene>
<feature type="transmembrane region" description="Helical" evidence="9">
    <location>
        <begin position="186"/>
        <end position="204"/>
    </location>
</feature>
<dbReference type="Pfam" id="PF01578">
    <property type="entry name" value="Cytochrom_C_asm"/>
    <property type="match status" value="1"/>
</dbReference>
<dbReference type="InterPro" id="IPR003557">
    <property type="entry name" value="Cyt_c_biogenesis_CcmC"/>
</dbReference>
<dbReference type="GO" id="GO:0015232">
    <property type="term" value="F:heme transmembrane transporter activity"/>
    <property type="evidence" value="ECO:0007669"/>
    <property type="project" value="InterPro"/>
</dbReference>
<reference evidence="11 12" key="1">
    <citation type="journal article" date="2016" name="Nat. Commun.">
        <title>Thousands of microbial genomes shed light on interconnected biogeochemical processes in an aquifer system.</title>
        <authorList>
            <person name="Anantharaman K."/>
            <person name="Brown C.T."/>
            <person name="Hug L.A."/>
            <person name="Sharon I."/>
            <person name="Castelle C.J."/>
            <person name="Probst A.J."/>
            <person name="Thomas B.C."/>
            <person name="Singh A."/>
            <person name="Wilkins M.J."/>
            <person name="Karaoz U."/>
            <person name="Brodie E.L."/>
            <person name="Williams K.H."/>
            <person name="Hubbard S.S."/>
            <person name="Banfield J.F."/>
        </authorList>
    </citation>
    <scope>NUCLEOTIDE SEQUENCE [LARGE SCALE GENOMIC DNA]</scope>
</reference>
<protein>
    <recommendedName>
        <fullName evidence="4">Heme exporter protein C</fullName>
    </recommendedName>
</protein>
<dbReference type="InterPro" id="IPR002541">
    <property type="entry name" value="Cyt_c_assembly"/>
</dbReference>
<comment type="function">
    <text evidence="1">Required for the export of heme to the periplasm for the biogenesis of c-type cytochromes.</text>
</comment>
<keyword evidence="7 9" id="KW-1133">Transmembrane helix</keyword>
<dbReference type="InterPro" id="IPR045062">
    <property type="entry name" value="Cyt_c_biogenesis_CcsA/CcmC"/>
</dbReference>
<evidence type="ECO:0000313" key="11">
    <source>
        <dbReference type="EMBL" id="OGH03784.1"/>
    </source>
</evidence>
<dbReference type="EMBL" id="MFNF01000012">
    <property type="protein sequence ID" value="OGH03784.1"/>
    <property type="molecule type" value="Genomic_DNA"/>
</dbReference>
<name>A0A1F6H0F7_9PROT</name>
<evidence type="ECO:0000313" key="12">
    <source>
        <dbReference type="Proteomes" id="UP000177583"/>
    </source>
</evidence>
<evidence type="ECO:0000256" key="3">
    <source>
        <dbReference type="ARBA" id="ARBA00005840"/>
    </source>
</evidence>
<evidence type="ECO:0000256" key="9">
    <source>
        <dbReference type="SAM" id="Phobius"/>
    </source>
</evidence>
<organism evidence="11 12">
    <name type="scientific">Candidatus Lambdaproteobacteria bacterium RIFOXYD2_FULL_56_26</name>
    <dbReference type="NCBI Taxonomy" id="1817773"/>
    <lineage>
        <taxon>Bacteria</taxon>
        <taxon>Pseudomonadati</taxon>
        <taxon>Pseudomonadota</taxon>
        <taxon>Candidatus Lambdaproteobacteria</taxon>
    </lineage>
</organism>
<dbReference type="PRINTS" id="PR01386">
    <property type="entry name" value="CCMCBIOGNSIS"/>
</dbReference>
<evidence type="ECO:0000256" key="5">
    <source>
        <dbReference type="ARBA" id="ARBA00022692"/>
    </source>
</evidence>
<feature type="transmembrane region" description="Helical" evidence="9">
    <location>
        <begin position="7"/>
        <end position="26"/>
    </location>
</feature>
<dbReference type="GO" id="GO:0017004">
    <property type="term" value="P:cytochrome complex assembly"/>
    <property type="evidence" value="ECO:0007669"/>
    <property type="project" value="UniProtKB-KW"/>
</dbReference>
<dbReference type="GO" id="GO:0005886">
    <property type="term" value="C:plasma membrane"/>
    <property type="evidence" value="ECO:0007669"/>
    <property type="project" value="TreeGrafter"/>
</dbReference>
<evidence type="ECO:0000259" key="10">
    <source>
        <dbReference type="Pfam" id="PF01578"/>
    </source>
</evidence>
<feature type="transmembrane region" description="Helical" evidence="9">
    <location>
        <begin position="109"/>
        <end position="127"/>
    </location>
</feature>
<evidence type="ECO:0000256" key="2">
    <source>
        <dbReference type="ARBA" id="ARBA00004141"/>
    </source>
</evidence>
<comment type="similarity">
    <text evidence="3">Belongs to the CcmC/CycZ/HelC family.</text>
</comment>
<keyword evidence="8 9" id="KW-0472">Membrane</keyword>
<feature type="transmembrane region" description="Helical" evidence="9">
    <location>
        <begin position="139"/>
        <end position="159"/>
    </location>
</feature>
<proteinExistence type="inferred from homology"/>
<feature type="transmembrane region" description="Helical" evidence="9">
    <location>
        <begin position="38"/>
        <end position="61"/>
    </location>
</feature>
<dbReference type="AlphaFoldDB" id="A0A1F6H0F7"/>
<dbReference type="PANTHER" id="PTHR30071">
    <property type="entry name" value="HEME EXPORTER PROTEIN C"/>
    <property type="match status" value="1"/>
</dbReference>
<accession>A0A1F6H0F7</accession>
<comment type="subcellular location">
    <subcellularLocation>
        <location evidence="2">Membrane</location>
        <topology evidence="2">Multi-pass membrane protein</topology>
    </subcellularLocation>
</comment>
<evidence type="ECO:0000256" key="7">
    <source>
        <dbReference type="ARBA" id="ARBA00022989"/>
    </source>
</evidence>
<sequence length="224" mass="25753">MKLVRILGLASALGLGITAWLVFYWAPLEQAMGFVQKIMYIHVPSVLVCYLAFFISFLASVGYLWKRTEGYDVVALCSAEIGVIFCGITLVTGAIWGKPTWNTYWTWDARLTTTLILFLIFVGYLLLRRFVEFSEQQARFAAIIAIIGFLDIPLIHQAVTWWRTLHQTSTLFSMKPGGAIDDPLKWMLYVAMVAFYLFFAYLLTKRIQLERQERELRRTLAALE</sequence>
<comment type="caution">
    <text evidence="11">The sequence shown here is derived from an EMBL/GenBank/DDBJ whole genome shotgun (WGS) entry which is preliminary data.</text>
</comment>
<dbReference type="PANTHER" id="PTHR30071:SF1">
    <property type="entry name" value="CYTOCHROME B_B6 PROTEIN-RELATED"/>
    <property type="match status" value="1"/>
</dbReference>
<feature type="domain" description="Cytochrome c assembly protein" evidence="10">
    <location>
        <begin position="32"/>
        <end position="166"/>
    </location>
</feature>
<keyword evidence="6" id="KW-0201">Cytochrome c-type biogenesis</keyword>